<evidence type="ECO:0000313" key="1">
    <source>
        <dbReference type="EMBL" id="CAG1838297.1"/>
    </source>
</evidence>
<dbReference type="InParanoid" id="A0A804J3Q3"/>
<name>A0A804J3Q3_MUSAM</name>
<dbReference type="EnsemblPlants" id="Ma05_t12510.1">
    <property type="protein sequence ID" value="Ma05_p12510.1"/>
    <property type="gene ID" value="Ma05_g12510"/>
</dbReference>
<accession>A0A804J3Q3</accession>
<gene>
    <name evidence="1" type="ORF">GSMUA_264740.1</name>
</gene>
<dbReference type="Proteomes" id="UP000012960">
    <property type="component" value="Unplaced"/>
</dbReference>
<dbReference type="AlphaFoldDB" id="A0A804J3Q3"/>
<proteinExistence type="predicted"/>
<sequence>MQFGACRKLDLKVDDNNYVGLVAPISITAVSTMANTMLI</sequence>
<evidence type="ECO:0000313" key="3">
    <source>
        <dbReference type="Proteomes" id="UP000012960"/>
    </source>
</evidence>
<reference evidence="2" key="2">
    <citation type="submission" date="2021-05" db="UniProtKB">
        <authorList>
            <consortium name="EnsemblPlants"/>
        </authorList>
    </citation>
    <scope>IDENTIFICATION</scope>
    <source>
        <strain evidence="2">subsp. malaccensis</strain>
    </source>
</reference>
<keyword evidence="3" id="KW-1185">Reference proteome</keyword>
<reference evidence="1" key="1">
    <citation type="submission" date="2021-03" db="EMBL/GenBank/DDBJ databases">
        <authorList>
            <consortium name="Genoscope - CEA"/>
            <person name="William W."/>
        </authorList>
    </citation>
    <scope>NUCLEOTIDE SEQUENCE</scope>
    <source>
        <strain evidence="1">Doubled-haploid Pahang</strain>
    </source>
</reference>
<protein>
    <submittedName>
        <fullName evidence="1">(wild Malaysian banana) hypothetical protein</fullName>
    </submittedName>
</protein>
<dbReference type="Gramene" id="Ma05_t12510.1">
    <property type="protein sequence ID" value="Ma05_p12510.1"/>
    <property type="gene ID" value="Ma05_g12510"/>
</dbReference>
<organism evidence="2 3">
    <name type="scientific">Musa acuminata subsp. malaccensis</name>
    <name type="common">Wild banana</name>
    <name type="synonym">Musa malaccensis</name>
    <dbReference type="NCBI Taxonomy" id="214687"/>
    <lineage>
        <taxon>Eukaryota</taxon>
        <taxon>Viridiplantae</taxon>
        <taxon>Streptophyta</taxon>
        <taxon>Embryophyta</taxon>
        <taxon>Tracheophyta</taxon>
        <taxon>Spermatophyta</taxon>
        <taxon>Magnoliopsida</taxon>
        <taxon>Liliopsida</taxon>
        <taxon>Zingiberales</taxon>
        <taxon>Musaceae</taxon>
        <taxon>Musa</taxon>
    </lineage>
</organism>
<evidence type="ECO:0000313" key="2">
    <source>
        <dbReference type="EnsemblPlants" id="Ma05_p12510.1"/>
    </source>
</evidence>
<dbReference type="EMBL" id="HG996470">
    <property type="protein sequence ID" value="CAG1838297.1"/>
    <property type="molecule type" value="Genomic_DNA"/>
</dbReference>